<dbReference type="Proteomes" id="UP000249417">
    <property type="component" value="Unassembled WGS sequence"/>
</dbReference>
<evidence type="ECO:0000313" key="2">
    <source>
        <dbReference type="Proteomes" id="UP000249417"/>
    </source>
</evidence>
<protein>
    <submittedName>
        <fullName evidence="1">Uncharacterized protein</fullName>
    </submittedName>
</protein>
<sequence length="71" mass="8363">KHPVANNMQRVDFCFSEPVAWKDVIHLIQDACDTELARAELDPKQHDYTLSWSGEYKFFDLLPRERPSPEM</sequence>
<proteinExistence type="predicted"/>
<evidence type="ECO:0000313" key="1">
    <source>
        <dbReference type="EMBL" id="PZQ43525.1"/>
    </source>
</evidence>
<name>A0A2W5MXY9_9BACT</name>
<organism evidence="1 2">
    <name type="scientific">Micavibrio aeruginosavorus</name>
    <dbReference type="NCBI Taxonomy" id="349221"/>
    <lineage>
        <taxon>Bacteria</taxon>
        <taxon>Pseudomonadati</taxon>
        <taxon>Bdellovibrionota</taxon>
        <taxon>Bdellovibrionia</taxon>
        <taxon>Bdellovibrionales</taxon>
        <taxon>Pseudobdellovibrionaceae</taxon>
        <taxon>Micavibrio</taxon>
    </lineage>
</organism>
<feature type="non-terminal residue" evidence="1">
    <location>
        <position position="1"/>
    </location>
</feature>
<dbReference type="EMBL" id="QFQB01000148">
    <property type="protein sequence ID" value="PZQ43525.1"/>
    <property type="molecule type" value="Genomic_DNA"/>
</dbReference>
<dbReference type="AlphaFoldDB" id="A0A2W5MXY9"/>
<reference evidence="1 2" key="1">
    <citation type="submission" date="2017-08" db="EMBL/GenBank/DDBJ databases">
        <title>Infants hospitalized years apart are colonized by the same room-sourced microbial strains.</title>
        <authorList>
            <person name="Brooks B."/>
            <person name="Olm M.R."/>
            <person name="Firek B.A."/>
            <person name="Baker R."/>
            <person name="Thomas B.C."/>
            <person name="Morowitz M.J."/>
            <person name="Banfield J.F."/>
        </authorList>
    </citation>
    <scope>NUCLEOTIDE SEQUENCE [LARGE SCALE GENOMIC DNA]</scope>
    <source>
        <strain evidence="1">S2_005_002_R2_29</strain>
    </source>
</reference>
<gene>
    <name evidence="1" type="ORF">DI551_11965</name>
</gene>
<accession>A0A2W5MXY9</accession>
<comment type="caution">
    <text evidence="1">The sequence shown here is derived from an EMBL/GenBank/DDBJ whole genome shotgun (WGS) entry which is preliminary data.</text>
</comment>